<evidence type="ECO:0000313" key="2">
    <source>
        <dbReference type="EMBL" id="CAF4811640.1"/>
    </source>
</evidence>
<dbReference type="InterPro" id="IPR039749">
    <property type="entry name" value="NUB1"/>
</dbReference>
<dbReference type="PANTHER" id="PTHR12948:SF3">
    <property type="entry name" value="NEDD8 ULTIMATE BUSTER 1"/>
    <property type="match status" value="1"/>
</dbReference>
<evidence type="ECO:0000313" key="3">
    <source>
        <dbReference type="Proteomes" id="UP000681967"/>
    </source>
</evidence>
<proteinExistence type="predicted"/>
<gene>
    <name evidence="1" type="ORF">BYL167_LOCUS39432</name>
    <name evidence="2" type="ORF">GIL414_LOCUS47607</name>
</gene>
<comment type="caution">
    <text evidence="1">The sequence shown here is derived from an EMBL/GenBank/DDBJ whole genome shotgun (WGS) entry which is preliminary data.</text>
</comment>
<evidence type="ECO:0000313" key="1">
    <source>
        <dbReference type="EMBL" id="CAF4584077.1"/>
    </source>
</evidence>
<organism evidence="1 3">
    <name type="scientific">Rotaria magnacalcarata</name>
    <dbReference type="NCBI Taxonomy" id="392030"/>
    <lineage>
        <taxon>Eukaryota</taxon>
        <taxon>Metazoa</taxon>
        <taxon>Spiralia</taxon>
        <taxon>Gnathifera</taxon>
        <taxon>Rotifera</taxon>
        <taxon>Eurotatoria</taxon>
        <taxon>Bdelloidea</taxon>
        <taxon>Philodinida</taxon>
        <taxon>Philodinidae</taxon>
        <taxon>Rotaria</taxon>
    </lineage>
</organism>
<dbReference type="EMBL" id="CAJOBJ010152281">
    <property type="protein sequence ID" value="CAF4811640.1"/>
    <property type="molecule type" value="Genomic_DNA"/>
</dbReference>
<dbReference type="GO" id="GO:2000058">
    <property type="term" value="P:regulation of ubiquitin-dependent protein catabolic process"/>
    <property type="evidence" value="ECO:0007669"/>
    <property type="project" value="TreeGrafter"/>
</dbReference>
<dbReference type="Proteomes" id="UP000681967">
    <property type="component" value="Unassembled WGS sequence"/>
</dbReference>
<reference evidence="1" key="1">
    <citation type="submission" date="2021-02" db="EMBL/GenBank/DDBJ databases">
        <authorList>
            <person name="Nowell W R."/>
        </authorList>
    </citation>
    <scope>NUCLEOTIDE SEQUENCE</scope>
</reference>
<dbReference type="Proteomes" id="UP000681720">
    <property type="component" value="Unassembled WGS sequence"/>
</dbReference>
<feature type="non-terminal residue" evidence="1">
    <location>
        <position position="1"/>
    </location>
</feature>
<dbReference type="AlphaFoldDB" id="A0A8S2YU03"/>
<accession>A0A8S2YU03</accession>
<sequence length="59" mass="6814">ELTALSDDERRSLMVAMTLHEKGRSFLRQRDYLSALSLFSEADNEFRQCSSQMLNSVDN</sequence>
<feature type="non-terminal residue" evidence="1">
    <location>
        <position position="59"/>
    </location>
</feature>
<protein>
    <submittedName>
        <fullName evidence="1">Uncharacterized protein</fullName>
    </submittedName>
</protein>
<dbReference type="PANTHER" id="PTHR12948">
    <property type="entry name" value="NEDD8 ULTIMATE BUSTER-1 BS4 PROTEIN"/>
    <property type="match status" value="1"/>
</dbReference>
<name>A0A8S2YU03_9BILA</name>
<dbReference type="EMBL" id="CAJOBH010094778">
    <property type="protein sequence ID" value="CAF4584077.1"/>
    <property type="molecule type" value="Genomic_DNA"/>
</dbReference>